<feature type="binding site" evidence="4">
    <location>
        <position position="13"/>
    </location>
    <ligand>
        <name>a divalent metal cation</name>
        <dbReference type="ChEBI" id="CHEBI:60240"/>
    </ligand>
</feature>
<accession>A0A0F7FIQ8</accession>
<evidence type="ECO:0000256" key="1">
    <source>
        <dbReference type="ARBA" id="ARBA00011062"/>
    </source>
</evidence>
<protein>
    <recommendedName>
        <fullName evidence="4">5'-nucleotidase SurE</fullName>
        <ecNumber evidence="4">3.1.3.5</ecNumber>
    </recommendedName>
    <alternativeName>
        <fullName evidence="4">Nucleoside 5'-monophosphate phosphohydrolase</fullName>
    </alternativeName>
</protein>
<dbReference type="SUPFAM" id="SSF64167">
    <property type="entry name" value="SurE-like"/>
    <property type="match status" value="1"/>
</dbReference>
<keyword evidence="4" id="KW-0963">Cytoplasm</keyword>
<comment type="function">
    <text evidence="4">Nucleotidase that shows phosphatase activity on nucleoside 5'-monophosphates.</text>
</comment>
<evidence type="ECO:0000259" key="5">
    <source>
        <dbReference type="Pfam" id="PF01975"/>
    </source>
</evidence>
<dbReference type="InterPro" id="IPR002828">
    <property type="entry name" value="SurE-like_Pase/nucleotidase"/>
</dbReference>
<dbReference type="STRING" id="1550241.MA03_04730"/>
<organism evidence="6 7">
    <name type="scientific">Infirmifilum uzonense</name>
    <dbReference type="NCBI Taxonomy" id="1550241"/>
    <lineage>
        <taxon>Archaea</taxon>
        <taxon>Thermoproteota</taxon>
        <taxon>Thermoprotei</taxon>
        <taxon>Thermofilales</taxon>
        <taxon>Thermofilaceae</taxon>
        <taxon>Infirmifilum</taxon>
    </lineage>
</organism>
<feature type="binding site" evidence="4">
    <location>
        <position position="97"/>
    </location>
    <ligand>
        <name>a divalent metal cation</name>
        <dbReference type="ChEBI" id="CHEBI:60240"/>
    </ligand>
</feature>
<gene>
    <name evidence="4" type="primary">surE</name>
    <name evidence="6" type="ORF">MA03_04730</name>
</gene>
<keyword evidence="4" id="KW-0547">Nucleotide-binding</keyword>
<dbReference type="Pfam" id="PF01975">
    <property type="entry name" value="SurE"/>
    <property type="match status" value="1"/>
</dbReference>
<reference evidence="6 7" key="1">
    <citation type="journal article" date="2015" name="Stand. Genomic Sci.">
        <title>Complete genome sequence of and proposal of Thermofilum uzonense sp. nov. a novel hyperthermophilic crenarchaeon and emended description of the genus Thermofilum.</title>
        <authorList>
            <person name="Toshchakov S.V."/>
            <person name="Korzhenkov A.A."/>
            <person name="Samarov N.I."/>
            <person name="Mazunin I.O."/>
            <person name="Mozhey O.I."/>
            <person name="Shmyr I.S."/>
            <person name="Derbikova K.S."/>
            <person name="Taranov E.A."/>
            <person name="Dominova I.N."/>
            <person name="Bonch-Osmolovskaya E.A."/>
            <person name="Patrushev M.V."/>
            <person name="Podosokorskaya O.A."/>
            <person name="Kublanov I.V."/>
        </authorList>
    </citation>
    <scope>NUCLEOTIDE SEQUENCE [LARGE SCALE GENOMIC DNA]</scope>
    <source>
        <strain evidence="6 7">1807-2</strain>
    </source>
</reference>
<feature type="binding site" evidence="4">
    <location>
        <position position="12"/>
    </location>
    <ligand>
        <name>a divalent metal cation</name>
        <dbReference type="ChEBI" id="CHEBI:60240"/>
    </ligand>
</feature>
<evidence type="ECO:0000256" key="4">
    <source>
        <dbReference type="HAMAP-Rule" id="MF_00060"/>
    </source>
</evidence>
<dbReference type="GO" id="GO:0000166">
    <property type="term" value="F:nucleotide binding"/>
    <property type="evidence" value="ECO:0007669"/>
    <property type="project" value="UniProtKB-KW"/>
</dbReference>
<sequence length="264" mass="28881">MRMALKILLTNDDGPFSPGLAILREAVKDLGQVFTVVPETPKSATGLGLTLHKPVRVNKLKVDQEHIYLVSGTPSDVIYIAMNVVTGKPDLVVSGVNIGDNLSVQVILSSGTLGAVLQASIEGIPGVAFSASVDSPEELEEPEYRKFITRTSRIILESLLKTGFPEGVDALNVNFPPVITSEVVVARPARRRFSTAVVKRRDPQGRPYYWLYGQPVEVEKDTDVYAVLEDGKIAITPISLGMLFEHKVETIDTFLKEIKNRLEG</sequence>
<comment type="subcellular location">
    <subcellularLocation>
        <location evidence="4">Cytoplasm</location>
    </subcellularLocation>
</comment>
<dbReference type="HOGENOM" id="CLU_045192_1_3_2"/>
<evidence type="ECO:0000313" key="6">
    <source>
        <dbReference type="EMBL" id="AKG38719.1"/>
    </source>
</evidence>
<dbReference type="PANTHER" id="PTHR30457:SF0">
    <property type="entry name" value="PHOSPHATASE, PUTATIVE (AFU_ORTHOLOGUE AFUA_4G01070)-RELATED"/>
    <property type="match status" value="1"/>
</dbReference>
<dbReference type="Proteomes" id="UP000067434">
    <property type="component" value="Chromosome"/>
</dbReference>
<dbReference type="AlphaFoldDB" id="A0A0F7FIQ8"/>
<keyword evidence="7" id="KW-1185">Reference proteome</keyword>
<dbReference type="GO" id="GO:0046872">
    <property type="term" value="F:metal ion binding"/>
    <property type="evidence" value="ECO:0007669"/>
    <property type="project" value="UniProtKB-UniRule"/>
</dbReference>
<dbReference type="GO" id="GO:0008253">
    <property type="term" value="F:5'-nucleotidase activity"/>
    <property type="evidence" value="ECO:0007669"/>
    <property type="project" value="UniProtKB-UniRule"/>
</dbReference>
<keyword evidence="2 4" id="KW-0479">Metal-binding</keyword>
<evidence type="ECO:0000256" key="2">
    <source>
        <dbReference type="ARBA" id="ARBA00022723"/>
    </source>
</evidence>
<feature type="binding site" evidence="4">
    <location>
        <position position="43"/>
    </location>
    <ligand>
        <name>a divalent metal cation</name>
        <dbReference type="ChEBI" id="CHEBI:60240"/>
    </ligand>
</feature>
<dbReference type="KEGG" id="thf:MA03_04730"/>
<keyword evidence="3 4" id="KW-0378">Hydrolase</keyword>
<dbReference type="InterPro" id="IPR036523">
    <property type="entry name" value="SurE-like_sf"/>
</dbReference>
<dbReference type="PATRIC" id="fig|1550241.5.peg.1000"/>
<dbReference type="GO" id="GO:0005737">
    <property type="term" value="C:cytoplasm"/>
    <property type="evidence" value="ECO:0007669"/>
    <property type="project" value="UniProtKB-SubCell"/>
</dbReference>
<evidence type="ECO:0000313" key="7">
    <source>
        <dbReference type="Proteomes" id="UP000067434"/>
    </source>
</evidence>
<evidence type="ECO:0000256" key="3">
    <source>
        <dbReference type="ARBA" id="ARBA00022801"/>
    </source>
</evidence>
<dbReference type="NCBIfam" id="NF010544">
    <property type="entry name" value="PRK13934.1"/>
    <property type="match status" value="1"/>
</dbReference>
<proteinExistence type="inferred from homology"/>
<comment type="similarity">
    <text evidence="1 4">Belongs to the SurE nucleotidase family.</text>
</comment>
<dbReference type="HAMAP" id="MF_00060">
    <property type="entry name" value="SurE"/>
    <property type="match status" value="1"/>
</dbReference>
<name>A0A0F7FIQ8_9CREN</name>
<comment type="cofactor">
    <cofactor evidence="4">
        <name>a divalent metal cation</name>
        <dbReference type="ChEBI" id="CHEBI:60240"/>
    </cofactor>
    <text evidence="4">Binds 1 divalent metal cation per subunit.</text>
</comment>
<dbReference type="EC" id="3.1.3.5" evidence="4"/>
<comment type="catalytic activity">
    <reaction evidence="4">
        <text>a ribonucleoside 5'-phosphate + H2O = a ribonucleoside + phosphate</text>
        <dbReference type="Rhea" id="RHEA:12484"/>
        <dbReference type="ChEBI" id="CHEBI:15377"/>
        <dbReference type="ChEBI" id="CHEBI:18254"/>
        <dbReference type="ChEBI" id="CHEBI:43474"/>
        <dbReference type="ChEBI" id="CHEBI:58043"/>
        <dbReference type="EC" id="3.1.3.5"/>
    </reaction>
</comment>
<dbReference type="PANTHER" id="PTHR30457">
    <property type="entry name" value="5'-NUCLEOTIDASE SURE"/>
    <property type="match status" value="1"/>
</dbReference>
<dbReference type="InterPro" id="IPR030048">
    <property type="entry name" value="SurE"/>
</dbReference>
<dbReference type="EMBL" id="CP009961">
    <property type="protein sequence ID" value="AKG38719.1"/>
    <property type="molecule type" value="Genomic_DNA"/>
</dbReference>
<feature type="domain" description="Survival protein SurE-like phosphatase/nucleotidase" evidence="5">
    <location>
        <begin position="7"/>
        <end position="193"/>
    </location>
</feature>
<dbReference type="NCBIfam" id="TIGR00087">
    <property type="entry name" value="surE"/>
    <property type="match status" value="1"/>
</dbReference>
<dbReference type="Gene3D" id="3.40.1210.10">
    <property type="entry name" value="Survival protein SurE-like phosphatase/nucleotidase"/>
    <property type="match status" value="1"/>
</dbReference>